<gene>
    <name evidence="3" type="ORF">XAT740_LOCUS39755</name>
</gene>
<dbReference type="GO" id="GO:0008270">
    <property type="term" value="F:zinc ion binding"/>
    <property type="evidence" value="ECO:0007669"/>
    <property type="project" value="InterPro"/>
</dbReference>
<dbReference type="Gene3D" id="3.30.160.60">
    <property type="entry name" value="Classic Zinc Finger"/>
    <property type="match status" value="1"/>
</dbReference>
<dbReference type="SMART" id="SM00355">
    <property type="entry name" value="ZnF_C2H2"/>
    <property type="match status" value="2"/>
</dbReference>
<dbReference type="PANTHER" id="PTHR45762:SF3">
    <property type="entry name" value="ZINC-FINGER PROTEIN AT 72D, ISOFORM B"/>
    <property type="match status" value="1"/>
</dbReference>
<name>A0A815T7P3_ADIRI</name>
<comment type="caution">
    <text evidence="3">The sequence shown here is derived from an EMBL/GenBank/DDBJ whole genome shotgun (WGS) entry which is preliminary data.</text>
</comment>
<dbReference type="GO" id="GO:0003676">
    <property type="term" value="F:nucleic acid binding"/>
    <property type="evidence" value="ECO:0007669"/>
    <property type="project" value="InterPro"/>
</dbReference>
<evidence type="ECO:0000256" key="1">
    <source>
        <dbReference type="SAM" id="MobiDB-lite"/>
    </source>
</evidence>
<dbReference type="SUPFAM" id="SSF57667">
    <property type="entry name" value="beta-beta-alpha zinc fingers"/>
    <property type="match status" value="2"/>
</dbReference>
<dbReference type="AlphaFoldDB" id="A0A815T7P3"/>
<dbReference type="EMBL" id="CAJNOR010004444">
    <property type="protein sequence ID" value="CAF1502749.1"/>
    <property type="molecule type" value="Genomic_DNA"/>
</dbReference>
<evidence type="ECO:0000259" key="2">
    <source>
        <dbReference type="PROSITE" id="PS00028"/>
    </source>
</evidence>
<evidence type="ECO:0000313" key="3">
    <source>
        <dbReference type="EMBL" id="CAF1502749.1"/>
    </source>
</evidence>
<dbReference type="Proteomes" id="UP000663828">
    <property type="component" value="Unassembled WGS sequence"/>
</dbReference>
<keyword evidence="4" id="KW-1185">Reference proteome</keyword>
<dbReference type="InterPro" id="IPR036236">
    <property type="entry name" value="Znf_C2H2_sf"/>
</dbReference>
<protein>
    <recommendedName>
        <fullName evidence="2">C2H2-type domain-containing protein</fullName>
    </recommendedName>
</protein>
<dbReference type="PANTHER" id="PTHR45762">
    <property type="entry name" value="ZINC FINGER RNA-BINDING PROTEIN"/>
    <property type="match status" value="1"/>
</dbReference>
<dbReference type="Pfam" id="PF12874">
    <property type="entry name" value="zf-met"/>
    <property type="match status" value="2"/>
</dbReference>
<feature type="region of interest" description="Disordered" evidence="1">
    <location>
        <begin position="34"/>
        <end position="54"/>
    </location>
</feature>
<dbReference type="InterPro" id="IPR003604">
    <property type="entry name" value="Matrin/U1-like-C_Znf_C2H2"/>
</dbReference>
<dbReference type="InterPro" id="IPR013087">
    <property type="entry name" value="Znf_C2H2_type"/>
</dbReference>
<feature type="domain" description="C2H2-type" evidence="2">
    <location>
        <begin position="130"/>
        <end position="152"/>
    </location>
</feature>
<proteinExistence type="predicted"/>
<reference evidence="3" key="1">
    <citation type="submission" date="2021-02" db="EMBL/GenBank/DDBJ databases">
        <authorList>
            <person name="Nowell W R."/>
        </authorList>
    </citation>
    <scope>NUCLEOTIDE SEQUENCE</scope>
</reference>
<sequence>MSTDFYCKVCDIHCTGSAPYQQHLDSAKHLKKAKTISSETTTDRPSLSPISISTSDEIASSPSFSISNETMRILLEWNHPSGLKPYCDICYLPLYGDKVADVHFTLDNNIHQQKQIALEQIRTKNPDYSCKICSEIFPGERQMLSHFASDAHATVRQQKSDLEKIIKIYETYNRLKEARKQRQDSMTHDNISNQFNGLKITDVSTLAPVNLPISPEKFENAMRNRWSDDE</sequence>
<evidence type="ECO:0000313" key="4">
    <source>
        <dbReference type="Proteomes" id="UP000663828"/>
    </source>
</evidence>
<feature type="compositionally biased region" description="Polar residues" evidence="1">
    <location>
        <begin position="35"/>
        <end position="54"/>
    </location>
</feature>
<dbReference type="PROSITE" id="PS00028">
    <property type="entry name" value="ZINC_FINGER_C2H2_1"/>
    <property type="match status" value="1"/>
</dbReference>
<accession>A0A815T7P3</accession>
<dbReference type="SMART" id="SM00451">
    <property type="entry name" value="ZnF_U1"/>
    <property type="match status" value="2"/>
</dbReference>
<organism evidence="3 4">
    <name type="scientific">Adineta ricciae</name>
    <name type="common">Rotifer</name>
    <dbReference type="NCBI Taxonomy" id="249248"/>
    <lineage>
        <taxon>Eukaryota</taxon>
        <taxon>Metazoa</taxon>
        <taxon>Spiralia</taxon>
        <taxon>Gnathifera</taxon>
        <taxon>Rotifera</taxon>
        <taxon>Eurotatoria</taxon>
        <taxon>Bdelloidea</taxon>
        <taxon>Adinetida</taxon>
        <taxon>Adinetidae</taxon>
        <taxon>Adineta</taxon>
    </lineage>
</organism>